<organism evidence="1">
    <name type="scientific">marine sediment metagenome</name>
    <dbReference type="NCBI Taxonomy" id="412755"/>
    <lineage>
        <taxon>unclassified sequences</taxon>
        <taxon>metagenomes</taxon>
        <taxon>ecological metagenomes</taxon>
    </lineage>
</organism>
<gene>
    <name evidence="1" type="ORF">LCGC14_3096260</name>
</gene>
<dbReference type="SUPFAM" id="SSF110296">
    <property type="entry name" value="Oligoxyloglucan reducing end-specific cellobiohydrolase"/>
    <property type="match status" value="1"/>
</dbReference>
<feature type="non-terminal residue" evidence="1">
    <location>
        <position position="1"/>
    </location>
</feature>
<dbReference type="AlphaFoldDB" id="A0A0F8W901"/>
<comment type="caution">
    <text evidence="1">The sequence shown here is derived from an EMBL/GenBank/DDBJ whole genome shotgun (WGS) entry which is preliminary data.</text>
</comment>
<protein>
    <submittedName>
        <fullName evidence="1">Uncharacterized protein</fullName>
    </submittedName>
</protein>
<evidence type="ECO:0000313" key="1">
    <source>
        <dbReference type="EMBL" id="KKK53292.1"/>
    </source>
</evidence>
<dbReference type="InterPro" id="IPR015943">
    <property type="entry name" value="WD40/YVTN_repeat-like_dom_sf"/>
</dbReference>
<reference evidence="1" key="1">
    <citation type="journal article" date="2015" name="Nature">
        <title>Complex archaea that bridge the gap between prokaryotes and eukaryotes.</title>
        <authorList>
            <person name="Spang A."/>
            <person name="Saw J.H."/>
            <person name="Jorgensen S.L."/>
            <person name="Zaremba-Niedzwiedzka K."/>
            <person name="Martijn J."/>
            <person name="Lind A.E."/>
            <person name="van Eijk R."/>
            <person name="Schleper C."/>
            <person name="Guy L."/>
            <person name="Ettema T.J."/>
        </authorList>
    </citation>
    <scope>NUCLEOTIDE SEQUENCE</scope>
</reference>
<dbReference type="EMBL" id="LAZR01066582">
    <property type="protein sequence ID" value="KKK53292.1"/>
    <property type="molecule type" value="Genomic_DNA"/>
</dbReference>
<sequence length="252" mass="26944">PILPGTQQYLYFHLSMDRKESNGAYVRFSGIQVDGTVEADWVSTRYSDDKGASFEAAQGVGLMTLGEGSFTRRKGQRVLAAMDEKVKRAAFAGQGYLVNADQGSAIGAGRYAMAILKFGKGDDYLVAPDGGAVGLYKVVNDVLTNITPNDGFNDGFAIGPGSLAMTSVDDDYIWFLASFGGSYKLAYTTDLGNTWNFNTDPTSNSLWVAADPRRIDTVYVADASSILRSVDGGLNLTVYAAPSSDGQGVYPR</sequence>
<name>A0A0F8W901_9ZZZZ</name>
<dbReference type="Gene3D" id="2.130.10.10">
    <property type="entry name" value="YVTN repeat-like/Quinoprotein amine dehydrogenase"/>
    <property type="match status" value="1"/>
</dbReference>
<proteinExistence type="predicted"/>
<accession>A0A0F8W901</accession>